<dbReference type="OrthoDB" id="5372242at2"/>
<sequence>MRTLEYFYEHSLTKHAFLPRKVDITLASKILLTGPKFCGKYSIMQSFLQAHFNQKELLFINFDDVRSQSIAYDEIEPFIEKNSIKAVVLYGIEKPFSLPNAPYLIIISHNNVEIDGFVHYHLSNLDFEEYLLFEKRADIKVIFNNFLKNGNYPELSKIADFKKDRYFQELLFLTFKEDFQIFKEIAFYQGYTTSIFFLFNRIKERHKISKDRFYALFESWQRDRYIYAVEKFNAKRAAKKLFFQDFTIKSRLFTQKEFPKIFENMVFLEIADKEVFYIEPLGFYIPSEELLILSIPFGNEARIQEKIDHVLTKNHIAIKKIEVVTVGSSFTYYIKDIQCEILPFYAWAVGKE</sequence>
<protein>
    <submittedName>
        <fullName evidence="1">Uncharacterized protein</fullName>
    </submittedName>
</protein>
<dbReference type="AlphaFoldDB" id="A0A1W1WT47"/>
<dbReference type="STRING" id="1069081.SAMN05660197_0686"/>
<dbReference type="Gene3D" id="3.40.50.300">
    <property type="entry name" value="P-loop containing nucleotide triphosphate hydrolases"/>
    <property type="match status" value="1"/>
</dbReference>
<dbReference type="InterPro" id="IPR027417">
    <property type="entry name" value="P-loop_NTPase"/>
</dbReference>
<accession>A0A1W1WT47</accession>
<organism evidence="1 2">
    <name type="scientific">Nitratiruptor tergarcus DSM 16512</name>
    <dbReference type="NCBI Taxonomy" id="1069081"/>
    <lineage>
        <taxon>Bacteria</taxon>
        <taxon>Pseudomonadati</taxon>
        <taxon>Campylobacterota</taxon>
        <taxon>Epsilonproteobacteria</taxon>
        <taxon>Nautiliales</taxon>
        <taxon>Nitratiruptoraceae</taxon>
        <taxon>Nitratiruptor</taxon>
    </lineage>
</organism>
<dbReference type="Proteomes" id="UP000192602">
    <property type="component" value="Unassembled WGS sequence"/>
</dbReference>
<dbReference type="EMBL" id="FWWZ01000001">
    <property type="protein sequence ID" value="SMC08903.1"/>
    <property type="molecule type" value="Genomic_DNA"/>
</dbReference>
<dbReference type="RefSeq" id="WP_084275160.1">
    <property type="nucleotide sequence ID" value="NZ_AP026671.1"/>
</dbReference>
<gene>
    <name evidence="1" type="ORF">SAMN05660197_0686</name>
</gene>
<proteinExistence type="predicted"/>
<evidence type="ECO:0000313" key="1">
    <source>
        <dbReference type="EMBL" id="SMC08903.1"/>
    </source>
</evidence>
<evidence type="ECO:0000313" key="2">
    <source>
        <dbReference type="Proteomes" id="UP000192602"/>
    </source>
</evidence>
<reference evidence="2" key="1">
    <citation type="submission" date="2017-04" db="EMBL/GenBank/DDBJ databases">
        <authorList>
            <person name="Varghese N."/>
            <person name="Submissions S."/>
        </authorList>
    </citation>
    <scope>NUCLEOTIDE SEQUENCE [LARGE SCALE GENOMIC DNA]</scope>
    <source>
        <strain evidence="2">DSM 16512</strain>
    </source>
</reference>
<keyword evidence="2" id="KW-1185">Reference proteome</keyword>
<name>A0A1W1WT47_9BACT</name>